<dbReference type="GO" id="GO:0006351">
    <property type="term" value="P:DNA-templated transcription"/>
    <property type="evidence" value="ECO:0007669"/>
    <property type="project" value="UniProtKB-UniRule"/>
</dbReference>
<evidence type="ECO:0000256" key="8">
    <source>
        <dbReference type="RuleBase" id="RU000434"/>
    </source>
</evidence>
<dbReference type="InterPro" id="IPR007642">
    <property type="entry name" value="RNA_pol_Rpb2_2"/>
</dbReference>
<dbReference type="AlphaFoldDB" id="A0A3G3LLK1"/>
<dbReference type="SUPFAM" id="SSF64484">
    <property type="entry name" value="beta and beta-prime subunits of DNA dependent RNA-polymerase"/>
    <property type="match status" value="1"/>
</dbReference>
<dbReference type="Gene3D" id="2.30.150.10">
    <property type="entry name" value="DNA-directed RNA polymerase, beta subunit, external 1 domain"/>
    <property type="match status" value="1"/>
</dbReference>
<evidence type="ECO:0000259" key="11">
    <source>
        <dbReference type="Pfam" id="PF00562"/>
    </source>
</evidence>
<dbReference type="GO" id="GO:0003677">
    <property type="term" value="F:DNA binding"/>
    <property type="evidence" value="ECO:0007669"/>
    <property type="project" value="UniProtKB-UniRule"/>
</dbReference>
<dbReference type="InterPro" id="IPR007645">
    <property type="entry name" value="RNA_pol_Rpb2_3"/>
</dbReference>
<accession>A0A3G3LLK1</accession>
<dbReference type="EC" id="2.7.7.6" evidence="7"/>
<comment type="catalytic activity">
    <reaction evidence="6 7 9">
        <text>RNA(n) + a ribonucleoside 5'-triphosphate = RNA(n+1) + diphosphate</text>
        <dbReference type="Rhea" id="RHEA:21248"/>
        <dbReference type="Rhea" id="RHEA-COMP:14527"/>
        <dbReference type="Rhea" id="RHEA-COMP:17342"/>
        <dbReference type="ChEBI" id="CHEBI:33019"/>
        <dbReference type="ChEBI" id="CHEBI:61557"/>
        <dbReference type="ChEBI" id="CHEBI:140395"/>
        <dbReference type="EC" id="2.7.7.6"/>
    </reaction>
</comment>
<evidence type="ECO:0000259" key="13">
    <source>
        <dbReference type="Pfam" id="PF04561"/>
    </source>
</evidence>
<feature type="coiled-coil region" evidence="10">
    <location>
        <begin position="299"/>
        <end position="326"/>
    </location>
</feature>
<dbReference type="GO" id="GO:0003899">
    <property type="term" value="F:DNA-directed RNA polymerase activity"/>
    <property type="evidence" value="ECO:0007669"/>
    <property type="project" value="UniProtKB-UniRule"/>
</dbReference>
<name>A0A3G3LLK1_9EUGL</name>
<organism evidence="16">
    <name type="scientific">Lepocinclis steinii</name>
    <dbReference type="NCBI Taxonomy" id="459226"/>
    <lineage>
        <taxon>Eukaryota</taxon>
        <taxon>Discoba</taxon>
        <taxon>Euglenozoa</taxon>
        <taxon>Euglenida</taxon>
        <taxon>Spirocuta</taxon>
        <taxon>Euglenophyceae</taxon>
        <taxon>Euglenales</taxon>
        <taxon>Phacaceae</taxon>
        <taxon>Lepocinclis</taxon>
    </lineage>
</organism>
<keyword evidence="16" id="KW-0150">Chloroplast</keyword>
<dbReference type="GO" id="GO:0000428">
    <property type="term" value="C:DNA-directed RNA polymerase complex"/>
    <property type="evidence" value="ECO:0007669"/>
    <property type="project" value="UniProtKB-KW"/>
</dbReference>
<keyword evidence="10" id="KW-0175">Coiled coil</keyword>
<evidence type="ECO:0000256" key="9">
    <source>
        <dbReference type="RuleBase" id="RU363031"/>
    </source>
</evidence>
<dbReference type="InterPro" id="IPR007120">
    <property type="entry name" value="DNA-dir_RNAP_su2_dom"/>
</dbReference>
<dbReference type="InterPro" id="IPR007641">
    <property type="entry name" value="RNA_pol_Rpb2_7"/>
</dbReference>
<evidence type="ECO:0000259" key="15">
    <source>
        <dbReference type="Pfam" id="PF04565"/>
    </source>
</evidence>
<comment type="similarity">
    <text evidence="1 7 8">Belongs to the RNA polymerase beta chain family.</text>
</comment>
<dbReference type="Gene3D" id="3.90.1100.10">
    <property type="match status" value="1"/>
</dbReference>
<keyword evidence="5 7" id="KW-0804">Transcription</keyword>
<comment type="subunit">
    <text evidence="7 9">In plastids the minimal PEP RNA polymerase catalytic core is composed of four subunits: alpha, beta, beta', and beta''. When a (nuclear-encoded) sigma factor is associated with the core the holoenzyme is formed, which can initiate transcription.</text>
</comment>
<dbReference type="InterPro" id="IPR007644">
    <property type="entry name" value="RNA_pol_bsu_protrusion"/>
</dbReference>
<comment type="function">
    <text evidence="7 9">DNA-dependent RNA polymerase catalyzes the transcription of DNA into RNA using the four ribonucleoside triphosphates as substrates.</text>
</comment>
<dbReference type="Gene3D" id="2.40.270.10">
    <property type="entry name" value="DNA-directed RNA polymerase, subunit 2, domain 6"/>
    <property type="match status" value="2"/>
</dbReference>
<evidence type="ECO:0000256" key="1">
    <source>
        <dbReference type="ARBA" id="ARBA00006835"/>
    </source>
</evidence>
<dbReference type="Pfam" id="PF04563">
    <property type="entry name" value="RNA_pol_Rpb2_1"/>
    <property type="match status" value="1"/>
</dbReference>
<dbReference type="Pfam" id="PF04560">
    <property type="entry name" value="RNA_pol_Rpb2_7"/>
    <property type="match status" value="1"/>
</dbReference>
<dbReference type="CDD" id="cd00653">
    <property type="entry name" value="RNA_pol_B_RPB2"/>
    <property type="match status" value="1"/>
</dbReference>
<dbReference type="Gene3D" id="2.40.50.100">
    <property type="match status" value="2"/>
</dbReference>
<evidence type="ECO:0000259" key="12">
    <source>
        <dbReference type="Pfam" id="PF04560"/>
    </source>
</evidence>
<dbReference type="InterPro" id="IPR015712">
    <property type="entry name" value="DNA-dir_RNA_pol_su2"/>
</dbReference>
<keyword evidence="3 7" id="KW-0808">Transferase</keyword>
<keyword evidence="16" id="KW-0934">Plastid</keyword>
<evidence type="ECO:0000313" key="16">
    <source>
        <dbReference type="EMBL" id="AYQ93592.1"/>
    </source>
</evidence>
<proteinExistence type="inferred from homology"/>
<feature type="domain" description="RNA polymerase Rpb2" evidence="12">
    <location>
        <begin position="958"/>
        <end position="1033"/>
    </location>
</feature>
<evidence type="ECO:0000259" key="14">
    <source>
        <dbReference type="Pfam" id="PF04563"/>
    </source>
</evidence>
<comment type="subcellular location">
    <subcellularLocation>
        <location evidence="7">Plastid</location>
        <location evidence="7">Chloroplast</location>
    </subcellularLocation>
</comment>
<sequence>MKEEVISSDLSGLQRNSYRNMLEKGLCDLFSNIKVIKKDGFILKMNSFNIKYAKPKFSSQDCLMKGRTYSTNLFISLSLRYKGKAICKNKYIQIADLPLITKRGTFIINGNNRVIINQCIRRPGIFFYKDFKDQSLFGTIVPQKGSWVTTKINKRNELYIKIDRAKNNFPAFYVLQILGITKKKIFQSIKRKKFLIQSLSLINKENIGKAKNILKNLNIKCLFLKQNYNLGKIGRKKLNKKIYNNQNILKTNQLQPEDILGTTNYLINIKNGLGQTDDIDDLKNKKIKLIGEIIENQIVINLRELTENIKEKLNKIKTRIKKKNNLKKQNIIQEIINTRILTSAIKNFFNSNQICQIIEEINPLSEITHKRKISSISNSKQKLNLQIREINETHYKKVCPVETVEGKNAGLIWSLTKEARINKDGFIETSFYIKKLLKHNKKTKLKKGIYFISSEYELTSLTNERIKKKAVFIPTSRVQIISIGTSLIPFLEHNDANRALMGSNMQRQAVPLMLKEQPIVSTGVESAIIYNNEHNTISIKSGLVKYTSTKKIIIHENIKTKSKYDYSKNLTNSLEKKKKGFLNNTLYASFVKRIYTLKKARSTSQNTRLYEKSLINKNEWIKKNQVITDGASTYKGKLSLGKNVLVAYMTWKGYNFEDAIVISERLTKENILTSIHVKKYKTFLINNETGEEKLTNNVPNLNTLKKRHLNKTGVIKQGIFVKGNSILVGKVKKIKQPNSSIKLLNLIFKREYIKDTSLRVPLNTSGTILGAKVSKSKSISIIIYILEKRKIQIGDKISGRHGNKGTISKIIKISDMPYLQDGTPIDIILNPLGIPSRMNVGQVFECLLGLSGKYLNENYKILPFDEIYGEKLSNSLVYNKLYEASIKTNKKWIFNPNFPGKMKIFDGKTAKVFKQPVTIGYAYILKLIHLVKDKVTARSIGSYSYITKQPLKGKSKKGGQRFGEMELWALESFGTAYILQEVITIKADDLTNKYKTINSLIKGKNLPEPNSPESIKVFILELQSLCLDISIYNKESKRNILF</sequence>
<evidence type="ECO:0000256" key="10">
    <source>
        <dbReference type="SAM" id="Coils"/>
    </source>
</evidence>
<feature type="domain" description="DNA-directed RNA polymerase subunit 2 hybrid-binding" evidence="11">
    <location>
        <begin position="582"/>
        <end position="956"/>
    </location>
</feature>
<evidence type="ECO:0000256" key="3">
    <source>
        <dbReference type="ARBA" id="ARBA00022679"/>
    </source>
</evidence>
<dbReference type="Gene3D" id="3.90.1800.10">
    <property type="entry name" value="RNA polymerase alpha subunit dimerisation domain"/>
    <property type="match status" value="1"/>
</dbReference>
<dbReference type="Pfam" id="PF04565">
    <property type="entry name" value="RNA_pol_Rpb2_3"/>
    <property type="match status" value="1"/>
</dbReference>
<dbReference type="GO" id="GO:0009507">
    <property type="term" value="C:chloroplast"/>
    <property type="evidence" value="ECO:0007669"/>
    <property type="project" value="UniProtKB-SubCell"/>
</dbReference>
<keyword evidence="2 7" id="KW-0240">DNA-directed RNA polymerase</keyword>
<dbReference type="PANTHER" id="PTHR20856">
    <property type="entry name" value="DNA-DIRECTED RNA POLYMERASE I SUBUNIT 2"/>
    <property type="match status" value="1"/>
</dbReference>
<dbReference type="GO" id="GO:0032549">
    <property type="term" value="F:ribonucleoside binding"/>
    <property type="evidence" value="ECO:0007669"/>
    <property type="project" value="InterPro"/>
</dbReference>
<dbReference type="InterPro" id="IPR010243">
    <property type="entry name" value="RNA_pol_bsu_bac"/>
</dbReference>
<feature type="domain" description="RNA polymerase Rpb2" evidence="13">
    <location>
        <begin position="121"/>
        <end position="288"/>
    </location>
</feature>
<dbReference type="InterPro" id="IPR014724">
    <property type="entry name" value="RNA_pol_RPB2_OB-fold"/>
</dbReference>
<evidence type="ECO:0000256" key="2">
    <source>
        <dbReference type="ARBA" id="ARBA00022478"/>
    </source>
</evidence>
<dbReference type="InterPro" id="IPR007121">
    <property type="entry name" value="RNA_pol_bsu_CS"/>
</dbReference>
<dbReference type="EMBL" id="MH898672">
    <property type="protein sequence ID" value="AYQ93592.1"/>
    <property type="molecule type" value="Genomic_DNA"/>
</dbReference>
<keyword evidence="4 7" id="KW-0548">Nucleotidyltransferase</keyword>
<evidence type="ECO:0000256" key="6">
    <source>
        <dbReference type="ARBA" id="ARBA00048552"/>
    </source>
</evidence>
<geneLocation type="chloroplast" evidence="16"/>
<reference evidence="16" key="1">
    <citation type="journal article" date="2018" name="Sci. Rep.">
        <title>Dynamic evolution of inverted repeats in Euglenophyta plastid genomes.</title>
        <authorList>
            <person name="Karnkowska A."/>
            <person name="Bennett M.S."/>
            <person name="Triemer R.E."/>
        </authorList>
    </citation>
    <scope>NUCLEOTIDE SEQUENCE</scope>
</reference>
<protein>
    <recommendedName>
        <fullName evidence="7">DNA-directed RNA polymerase subunit beta</fullName>
        <ecNumber evidence="7">2.7.7.6</ecNumber>
    </recommendedName>
    <alternativeName>
        <fullName evidence="7">PEP</fullName>
    </alternativeName>
    <alternativeName>
        <fullName evidence="7">Plastid-encoded RNA polymerase subunit beta</fullName>
        <shortName evidence="7">RNA polymerase subunit beta</shortName>
    </alternativeName>
</protein>
<evidence type="ECO:0000256" key="7">
    <source>
        <dbReference type="HAMAP-Rule" id="MF_01321"/>
    </source>
</evidence>
<dbReference type="InterPro" id="IPR037033">
    <property type="entry name" value="DNA-dir_RNAP_su2_hyb_sf"/>
</dbReference>
<dbReference type="InterPro" id="IPR042107">
    <property type="entry name" value="DNA-dir_RNA_pol_bsu_ext_1_sf"/>
</dbReference>
<dbReference type="Pfam" id="PF00562">
    <property type="entry name" value="RNA_pol_Rpb2_6"/>
    <property type="match status" value="1"/>
</dbReference>
<dbReference type="PROSITE" id="PS01166">
    <property type="entry name" value="RNA_POL_BETA"/>
    <property type="match status" value="1"/>
</dbReference>
<evidence type="ECO:0000256" key="4">
    <source>
        <dbReference type="ARBA" id="ARBA00022695"/>
    </source>
</evidence>
<dbReference type="InterPro" id="IPR037034">
    <property type="entry name" value="RNA_pol_Rpb2_2_sf"/>
</dbReference>
<feature type="domain" description="RNA polymerase beta subunit protrusion" evidence="14">
    <location>
        <begin position="43"/>
        <end position="331"/>
    </location>
</feature>
<gene>
    <name evidence="7" type="primary">rpoB</name>
</gene>
<dbReference type="Gene3D" id="2.40.50.150">
    <property type="match status" value="1"/>
</dbReference>
<feature type="domain" description="RNA polymerase Rpb2" evidence="15">
    <location>
        <begin position="356"/>
        <end position="421"/>
    </location>
</feature>
<dbReference type="HAMAP" id="MF_01321">
    <property type="entry name" value="RNApol_bact_RpoB"/>
    <property type="match status" value="1"/>
</dbReference>
<evidence type="ECO:0000256" key="5">
    <source>
        <dbReference type="ARBA" id="ARBA00023163"/>
    </source>
</evidence>
<dbReference type="Pfam" id="PF04561">
    <property type="entry name" value="RNA_pol_Rpb2_2"/>
    <property type="match status" value="1"/>
</dbReference>
<dbReference type="Gene3D" id="3.90.1110.10">
    <property type="entry name" value="RNA polymerase Rpb2, domain 2"/>
    <property type="match status" value="1"/>
</dbReference>